<dbReference type="InterPro" id="IPR027417">
    <property type="entry name" value="P-loop_NTPase"/>
</dbReference>
<dbReference type="RefSeq" id="WP_074552584.1">
    <property type="nucleotide sequence ID" value="NZ_CP119563.1"/>
</dbReference>
<accession>A0A1G7CUJ8</accession>
<dbReference type="Proteomes" id="UP000183812">
    <property type="component" value="Unassembled WGS sequence"/>
</dbReference>
<feature type="domain" description="AAA+ ATPase" evidence="1">
    <location>
        <begin position="48"/>
        <end position="213"/>
    </location>
</feature>
<dbReference type="CDD" id="cd00009">
    <property type="entry name" value="AAA"/>
    <property type="match status" value="1"/>
</dbReference>
<dbReference type="AlphaFoldDB" id="A0A1G7CUJ8"/>
<gene>
    <name evidence="2" type="ORF">SAMN04244550_00384</name>
</gene>
<dbReference type="PANTHER" id="PTHR32204">
    <property type="entry name" value="ATPASE RAVA"/>
    <property type="match status" value="1"/>
</dbReference>
<dbReference type="Pfam" id="PF20030">
    <property type="entry name" value="bpMoxR"/>
    <property type="match status" value="2"/>
</dbReference>
<organism evidence="2 3">
    <name type="scientific">Rhodobacter capsulatus</name>
    <name type="common">Rhodopseudomonas capsulata</name>
    <dbReference type="NCBI Taxonomy" id="1061"/>
    <lineage>
        <taxon>Bacteria</taxon>
        <taxon>Pseudomonadati</taxon>
        <taxon>Pseudomonadota</taxon>
        <taxon>Alphaproteobacteria</taxon>
        <taxon>Rhodobacterales</taxon>
        <taxon>Rhodobacter group</taxon>
        <taxon>Rhodobacter</taxon>
    </lineage>
</organism>
<dbReference type="Gene3D" id="3.40.50.300">
    <property type="entry name" value="P-loop containing nucleotide triphosphate hydrolases"/>
    <property type="match status" value="1"/>
</dbReference>
<proteinExistence type="predicted"/>
<dbReference type="InterPro" id="IPR050513">
    <property type="entry name" value="RavA_ATPases"/>
</dbReference>
<dbReference type="EMBL" id="FNAY01000001">
    <property type="protein sequence ID" value="SDE42969.1"/>
    <property type="molecule type" value="Genomic_DNA"/>
</dbReference>
<dbReference type="PANTHER" id="PTHR32204:SF0">
    <property type="entry name" value="ATPASE RAVA"/>
    <property type="match status" value="1"/>
</dbReference>
<reference evidence="2 3" key="1">
    <citation type="submission" date="2016-10" db="EMBL/GenBank/DDBJ databases">
        <authorList>
            <person name="de Groot N.N."/>
        </authorList>
    </citation>
    <scope>NUCLEOTIDE SEQUENCE [LARGE SCALE GENOMIC DNA]</scope>
    <source>
        <strain evidence="3">DSM 938 / 37b4</strain>
    </source>
</reference>
<evidence type="ECO:0000313" key="2">
    <source>
        <dbReference type="EMBL" id="SDE42969.1"/>
    </source>
</evidence>
<evidence type="ECO:0000259" key="1">
    <source>
        <dbReference type="SMART" id="SM00382"/>
    </source>
</evidence>
<protein>
    <submittedName>
        <fullName evidence="2">AAA domain (Dynein-related subfamily)</fullName>
    </submittedName>
</protein>
<dbReference type="SUPFAM" id="SSF52540">
    <property type="entry name" value="P-loop containing nucleoside triphosphate hydrolases"/>
    <property type="match status" value="1"/>
</dbReference>
<dbReference type="InterPro" id="IPR003593">
    <property type="entry name" value="AAA+_ATPase"/>
</dbReference>
<dbReference type="SMART" id="SM00382">
    <property type="entry name" value="AAA"/>
    <property type="match status" value="1"/>
</dbReference>
<dbReference type="InterPro" id="IPR045427">
    <property type="entry name" value="MoxR"/>
</dbReference>
<dbReference type="OrthoDB" id="9808397at2"/>
<sequence>MFSAPAVTALYTANRETLIRLLALEAELNCRFHGMEEAVRCMMLAAMTGEAMVMIGPPGTAKSRLIRAFCSLTGVLTQDPRDAQDTAPAAKSTGKRDERYFEYLLTQFTEPSELFGFFNLAKLMDKPPALERLEEGQMQRAEVVFLDEVFNASSAILNALLTFMNERKFHDRGQVIQTPLKLLFAATNHPPREDGLGAVYDRFLLRCRMENAPAGTESLGRLLAAAWTETHDHGTVRREAFAGLLDGLQAYRDGVEKQTTEGKLAIDPQSAVLARLADIVANLRRRELSEMSNRRLVKFSAVVLAQALLRSAAATAKTAEITPQDLNVILSYGLDQHEPGTVEKIRQDLARP</sequence>
<evidence type="ECO:0000313" key="3">
    <source>
        <dbReference type="Proteomes" id="UP000183812"/>
    </source>
</evidence>
<name>A0A1G7CUJ8_RHOCA</name>